<keyword evidence="4 5" id="KW-0653">Protein transport</keyword>
<feature type="domain" description="Exocyst complex component Sec8 N-terminal" evidence="6">
    <location>
        <begin position="45"/>
        <end position="141"/>
    </location>
</feature>
<evidence type="ECO:0000256" key="1">
    <source>
        <dbReference type="ARBA" id="ARBA00010470"/>
    </source>
</evidence>
<dbReference type="GO" id="GO:0007268">
    <property type="term" value="P:chemical synaptic transmission"/>
    <property type="evidence" value="ECO:0007669"/>
    <property type="project" value="TreeGrafter"/>
</dbReference>
<dbReference type="Pfam" id="PF20652">
    <property type="entry name" value="Sec8_C"/>
    <property type="match status" value="1"/>
</dbReference>
<dbReference type="Pfam" id="PF04048">
    <property type="entry name" value="Sec8_N"/>
    <property type="match status" value="1"/>
</dbReference>
<dbReference type="GO" id="GO:0015031">
    <property type="term" value="P:protein transport"/>
    <property type="evidence" value="ECO:0007669"/>
    <property type="project" value="UniProtKB-KW"/>
</dbReference>
<evidence type="ECO:0000259" key="6">
    <source>
        <dbReference type="Pfam" id="PF04048"/>
    </source>
</evidence>
<evidence type="ECO:0000256" key="5">
    <source>
        <dbReference type="RuleBase" id="RU367079"/>
    </source>
</evidence>
<sequence>MAADTGRYRSAVSKNKDPSGLLISVIRTLSSSDDVQDRETEKGRLEEAFETCDRDLDELIVQHYAELTTAIRTYQSITERITSSRNKIKQVKENLLSCKMLLHCKRDELRKLWIEGIEHKHVLQLLDEIESIKQVPQRLEAYMASKHYLHATDMLVSAVESLEGPLLQVEGLGDLRLELHSKKLNIHLVLIDELHRHLYIKSTSRLGHKNKDKNAAHTSPMPVLDVSSLSTPRKLLDSSQFSTPGSSSGMLNQADLSEVDPEENSAEFMGILIKALAKLKKIPETIKAIMERLEPELKQIVKRSTTQIADHAYQRGENLAQESQPRLLLELLELLFDKFKAVAQAHSVVLTHLQQIAVQCPGGAHEEGIKLYEQADVSAKIQTVLQVLLMEYLDVKNSRSATEPSAQLSYASTGSEFAAFFAKKKPQRAKQSLFKFESSSHAISMSAYLREQRRELYSKSGELQGGADDNLIEGGEMKFVCKPGARNITVIFQPLLRFIQEIEMNMGPGQAKQCQLRAFLTYYINDLFLNQVRTEINKEIEAVSKAADPLKILASADTMKVLGVQRPLLQSTVVVEKSIQDLMSLMQDLSAYSNQFLEMVCDRLKEYKEICNTAYSVHFYEGLAAQNI</sequence>
<comment type="similarity">
    <text evidence="1 5">Belongs to the SEC8 family.</text>
</comment>
<gene>
    <name evidence="8" type="primary">EXOC4</name>
    <name evidence="8" type="synonym">exoc4</name>
</gene>
<accession>A0A4W6C0B4</accession>
<keyword evidence="3 5" id="KW-0268">Exocytosis</keyword>
<dbReference type="InterPro" id="IPR048630">
    <property type="entry name" value="Sec8_M"/>
</dbReference>
<dbReference type="Proteomes" id="UP000314980">
    <property type="component" value="Unassembled WGS sequence"/>
</dbReference>
<evidence type="ECO:0000259" key="7">
    <source>
        <dbReference type="Pfam" id="PF20652"/>
    </source>
</evidence>
<dbReference type="GO" id="GO:0045202">
    <property type="term" value="C:synapse"/>
    <property type="evidence" value="ECO:0007669"/>
    <property type="project" value="TreeGrafter"/>
</dbReference>
<reference evidence="8" key="2">
    <citation type="submission" date="2025-08" db="UniProtKB">
        <authorList>
            <consortium name="Ensembl"/>
        </authorList>
    </citation>
    <scope>IDENTIFICATION</scope>
</reference>
<comment type="function">
    <text evidence="5">Component of the exocyst complex involved in the docking of exocytic vesicles with fusion sites on the plasma membrane.</text>
</comment>
<reference evidence="8" key="3">
    <citation type="submission" date="2025-09" db="UniProtKB">
        <authorList>
            <consortium name="Ensembl"/>
        </authorList>
    </citation>
    <scope>IDENTIFICATION</scope>
</reference>
<reference evidence="9" key="1">
    <citation type="submission" date="2015-09" db="EMBL/GenBank/DDBJ databases">
        <authorList>
            <person name="Sai Rama Sridatta P."/>
        </authorList>
    </citation>
    <scope>NUCLEOTIDE SEQUENCE [LARGE SCALE GENOMIC DNA]</scope>
</reference>
<dbReference type="AlphaFoldDB" id="A0A4W6C0B4"/>
<dbReference type="InterPro" id="IPR039682">
    <property type="entry name" value="Sec8/EXOC4"/>
</dbReference>
<evidence type="ECO:0000256" key="4">
    <source>
        <dbReference type="ARBA" id="ARBA00022927"/>
    </source>
</evidence>
<keyword evidence="9" id="KW-1185">Reference proteome</keyword>
<evidence type="ECO:0000313" key="9">
    <source>
        <dbReference type="Proteomes" id="UP000314980"/>
    </source>
</evidence>
<dbReference type="GO" id="GO:0006612">
    <property type="term" value="P:protein targeting to membrane"/>
    <property type="evidence" value="ECO:0007669"/>
    <property type="project" value="UniProtKB-UniRule"/>
</dbReference>
<dbReference type="GO" id="GO:0006904">
    <property type="term" value="P:vesicle docking involved in exocytosis"/>
    <property type="evidence" value="ECO:0007669"/>
    <property type="project" value="InterPro"/>
</dbReference>
<keyword evidence="2 5" id="KW-0813">Transport</keyword>
<dbReference type="GO" id="GO:0032584">
    <property type="term" value="C:growth cone membrane"/>
    <property type="evidence" value="ECO:0007669"/>
    <property type="project" value="TreeGrafter"/>
</dbReference>
<dbReference type="InterPro" id="IPR007191">
    <property type="entry name" value="Sec8_exocyst_N"/>
</dbReference>
<feature type="domain" description="Exocyst complex component Sec8 middle helical bundle" evidence="7">
    <location>
        <begin position="261"/>
        <end position="496"/>
    </location>
</feature>
<dbReference type="GeneTree" id="ENSGT00390000001439"/>
<evidence type="ECO:0000313" key="8">
    <source>
        <dbReference type="Ensembl" id="ENSLCAP00010005040.1"/>
    </source>
</evidence>
<evidence type="ECO:0000256" key="2">
    <source>
        <dbReference type="ARBA" id="ARBA00022448"/>
    </source>
</evidence>
<evidence type="ECO:0000256" key="3">
    <source>
        <dbReference type="ARBA" id="ARBA00022483"/>
    </source>
</evidence>
<protein>
    <recommendedName>
        <fullName evidence="5">Exocyst complex component Sec8</fullName>
    </recommendedName>
</protein>
<dbReference type="GO" id="GO:0000145">
    <property type="term" value="C:exocyst"/>
    <property type="evidence" value="ECO:0007669"/>
    <property type="project" value="UniProtKB-UniRule"/>
</dbReference>
<dbReference type="PANTHER" id="PTHR14146:SF0">
    <property type="entry name" value="EXOCYST COMPLEX COMPONENT 4"/>
    <property type="match status" value="1"/>
</dbReference>
<dbReference type="GO" id="GO:0090522">
    <property type="term" value="P:vesicle tethering involved in exocytosis"/>
    <property type="evidence" value="ECO:0007669"/>
    <property type="project" value="UniProtKB-UniRule"/>
</dbReference>
<dbReference type="PANTHER" id="PTHR14146">
    <property type="entry name" value="EXOCYST COMPLEX COMPONENT 4"/>
    <property type="match status" value="1"/>
</dbReference>
<name>A0A4W6C0B4_LATCA</name>
<dbReference type="Ensembl" id="ENSLCAT00010005170.1">
    <property type="protein sequence ID" value="ENSLCAP00010005040.1"/>
    <property type="gene ID" value="ENSLCAG00010002527.1"/>
</dbReference>
<proteinExistence type="inferred from homology"/>
<organism evidence="8 9">
    <name type="scientific">Lates calcarifer</name>
    <name type="common">Barramundi</name>
    <name type="synonym">Holocentrus calcarifer</name>
    <dbReference type="NCBI Taxonomy" id="8187"/>
    <lineage>
        <taxon>Eukaryota</taxon>
        <taxon>Metazoa</taxon>
        <taxon>Chordata</taxon>
        <taxon>Craniata</taxon>
        <taxon>Vertebrata</taxon>
        <taxon>Euteleostomi</taxon>
        <taxon>Actinopterygii</taxon>
        <taxon>Neopterygii</taxon>
        <taxon>Teleostei</taxon>
        <taxon>Neoteleostei</taxon>
        <taxon>Acanthomorphata</taxon>
        <taxon>Carangaria</taxon>
        <taxon>Carangaria incertae sedis</taxon>
        <taxon>Centropomidae</taxon>
        <taxon>Lates</taxon>
    </lineage>
</organism>
<dbReference type="GO" id="GO:0006893">
    <property type="term" value="P:Golgi to plasma membrane transport"/>
    <property type="evidence" value="ECO:0007669"/>
    <property type="project" value="TreeGrafter"/>
</dbReference>